<dbReference type="PANTHER" id="PTHR42996:SF1">
    <property type="entry name" value="PHOSPHATE-BINDING PROTEIN PSTS"/>
    <property type="match status" value="1"/>
</dbReference>
<proteinExistence type="inferred from homology"/>
<comment type="caution">
    <text evidence="9">The sequence shown here is derived from an EMBL/GenBank/DDBJ whole genome shotgun (WGS) entry which is preliminary data.</text>
</comment>
<comment type="similarity">
    <text evidence="2 6">Belongs to the PstS family.</text>
</comment>
<comment type="function">
    <text evidence="1">Part of the ABC transporter complex PstSACB involved in phosphate import.</text>
</comment>
<keyword evidence="7" id="KW-0732">Signal</keyword>
<feature type="signal peptide" evidence="7">
    <location>
        <begin position="1"/>
        <end position="17"/>
    </location>
</feature>
<dbReference type="EMBL" id="DSFP01000028">
    <property type="protein sequence ID" value="HEW45500.1"/>
    <property type="molecule type" value="Genomic_DNA"/>
</dbReference>
<evidence type="ECO:0000259" key="8">
    <source>
        <dbReference type="Pfam" id="PF12849"/>
    </source>
</evidence>
<protein>
    <recommendedName>
        <fullName evidence="6">Phosphate-binding protein</fullName>
    </recommendedName>
</protein>
<dbReference type="CDD" id="cd13565">
    <property type="entry name" value="PBP2_PstS"/>
    <property type="match status" value="1"/>
</dbReference>
<gene>
    <name evidence="9" type="primary">pstS</name>
    <name evidence="9" type="ORF">ENO47_02345</name>
</gene>
<dbReference type="GO" id="GO:0042301">
    <property type="term" value="F:phosphate ion binding"/>
    <property type="evidence" value="ECO:0007669"/>
    <property type="project" value="InterPro"/>
</dbReference>
<dbReference type="PANTHER" id="PTHR42996">
    <property type="entry name" value="PHOSPHATE-BINDING PROTEIN PSTS"/>
    <property type="match status" value="1"/>
</dbReference>
<dbReference type="GO" id="GO:0035435">
    <property type="term" value="P:phosphate ion transmembrane transport"/>
    <property type="evidence" value="ECO:0007669"/>
    <property type="project" value="InterPro"/>
</dbReference>
<evidence type="ECO:0000256" key="7">
    <source>
        <dbReference type="SAM" id="SignalP"/>
    </source>
</evidence>
<dbReference type="AlphaFoldDB" id="A0A7C2V2T9"/>
<evidence type="ECO:0000256" key="2">
    <source>
        <dbReference type="ARBA" id="ARBA00008725"/>
    </source>
</evidence>
<name>A0A7C2V2T9_9AQUI</name>
<dbReference type="InterPro" id="IPR050962">
    <property type="entry name" value="Phosphate-bind_PstS"/>
</dbReference>
<dbReference type="NCBIfam" id="TIGR00975">
    <property type="entry name" value="3a0107s03"/>
    <property type="match status" value="1"/>
</dbReference>
<evidence type="ECO:0000256" key="3">
    <source>
        <dbReference type="ARBA" id="ARBA00011529"/>
    </source>
</evidence>
<feature type="chain" id="PRO_5028080136" description="Phosphate-binding protein" evidence="7">
    <location>
        <begin position="18"/>
        <end position="331"/>
    </location>
</feature>
<keyword evidence="5 6" id="KW-0592">Phosphate transport</keyword>
<evidence type="ECO:0000256" key="6">
    <source>
        <dbReference type="PIRNR" id="PIRNR002756"/>
    </source>
</evidence>
<dbReference type="NCBIfam" id="NF008171">
    <property type="entry name" value="PRK10918.1"/>
    <property type="match status" value="1"/>
</dbReference>
<dbReference type="InterPro" id="IPR024370">
    <property type="entry name" value="PBP_domain"/>
</dbReference>
<accession>A0A7C2V2T9</accession>
<comment type="subunit">
    <text evidence="3">The complex is composed of two ATP-binding proteins (PstB), two transmembrane proteins (PstC and PstA) and a solute-binding protein (PstS).</text>
</comment>
<evidence type="ECO:0000256" key="5">
    <source>
        <dbReference type="ARBA" id="ARBA00022592"/>
    </source>
</evidence>
<dbReference type="InterPro" id="IPR005673">
    <property type="entry name" value="ABC_phos-bd_PstS"/>
</dbReference>
<dbReference type="Pfam" id="PF12849">
    <property type="entry name" value="PBP_like_2"/>
    <property type="match status" value="1"/>
</dbReference>
<sequence>MKKVALAIAALTGTALALEITGAGATFPYPVYGRWAYEFQKATGHKVNYQSIGSGGGIRQIINRTVDFGASDAPLTPEELNKNNLLQFPTVIGAVVITYNVPEIGKTVLDLDQKAVCDIYMGKIKKWNDPYLQQLNPNVKLPDRNIVVVHRSDGSGTTWIFTNWLSKVCPEWKEKVGFGTSVKWPTGVGGKGNEGVTNYVKRSQGGLGYVEYIYAKQNNLPVAKIKNKEGVFVEPNIKTIQAAAAHAKWDKSKHFYEVLTDQPGKDSYPIAGATFILLAKDQPERAKKATTFFKWAYEKGDKYAEELNYIPMPSNVKKLIFEYWKENGVHP</sequence>
<evidence type="ECO:0000256" key="1">
    <source>
        <dbReference type="ARBA" id="ARBA00002841"/>
    </source>
</evidence>
<evidence type="ECO:0000313" key="9">
    <source>
        <dbReference type="EMBL" id="HEW45500.1"/>
    </source>
</evidence>
<feature type="domain" description="PBP" evidence="8">
    <location>
        <begin position="16"/>
        <end position="297"/>
    </location>
</feature>
<dbReference type="PIRSF" id="PIRSF002756">
    <property type="entry name" value="PstS"/>
    <property type="match status" value="1"/>
</dbReference>
<organism evidence="9">
    <name type="scientific">Hydrogenobacter sp</name>
    <dbReference type="NCBI Taxonomy" id="2152829"/>
    <lineage>
        <taxon>Bacteria</taxon>
        <taxon>Pseudomonadati</taxon>
        <taxon>Aquificota</taxon>
        <taxon>Aquificia</taxon>
        <taxon>Aquificales</taxon>
        <taxon>Aquificaceae</taxon>
        <taxon>Hydrogenobacter</taxon>
    </lineage>
</organism>
<dbReference type="GO" id="GO:0043190">
    <property type="term" value="C:ATP-binding cassette (ABC) transporter complex"/>
    <property type="evidence" value="ECO:0007669"/>
    <property type="project" value="InterPro"/>
</dbReference>
<dbReference type="SUPFAM" id="SSF53850">
    <property type="entry name" value="Periplasmic binding protein-like II"/>
    <property type="match status" value="1"/>
</dbReference>
<evidence type="ECO:0000256" key="4">
    <source>
        <dbReference type="ARBA" id="ARBA00022448"/>
    </source>
</evidence>
<keyword evidence="4 6" id="KW-0813">Transport</keyword>
<reference evidence="9" key="1">
    <citation type="journal article" date="2020" name="mSystems">
        <title>Genome- and Community-Level Interaction Insights into Carbon Utilization and Element Cycling Functions of Hydrothermarchaeota in Hydrothermal Sediment.</title>
        <authorList>
            <person name="Zhou Z."/>
            <person name="Liu Y."/>
            <person name="Xu W."/>
            <person name="Pan J."/>
            <person name="Luo Z.H."/>
            <person name="Li M."/>
        </authorList>
    </citation>
    <scope>NUCLEOTIDE SEQUENCE [LARGE SCALE GENOMIC DNA]</scope>
    <source>
        <strain evidence="9">SpSt-132</strain>
    </source>
</reference>
<dbReference type="Gene3D" id="3.40.190.10">
    <property type="entry name" value="Periplasmic binding protein-like II"/>
    <property type="match status" value="2"/>
</dbReference>